<feature type="region of interest" description="Disordered" evidence="2">
    <location>
        <begin position="1"/>
        <end position="21"/>
    </location>
</feature>
<dbReference type="PANTHER" id="PTHR42194">
    <property type="entry name" value="UPF0276 PROTEIN HI_1600"/>
    <property type="match status" value="1"/>
</dbReference>
<proteinExistence type="inferred from homology"/>
<dbReference type="NCBIfam" id="NF003818">
    <property type="entry name" value="PRK05409.1"/>
    <property type="match status" value="1"/>
</dbReference>
<evidence type="ECO:0000313" key="3">
    <source>
        <dbReference type="EMBL" id="SMG01741.1"/>
    </source>
</evidence>
<organism evidence="3 4">
    <name type="scientific">Burkholderia singularis</name>
    <dbReference type="NCBI Taxonomy" id="1503053"/>
    <lineage>
        <taxon>Bacteria</taxon>
        <taxon>Pseudomonadati</taxon>
        <taxon>Pseudomonadota</taxon>
        <taxon>Betaproteobacteria</taxon>
        <taxon>Burkholderiales</taxon>
        <taxon>Burkholderiaceae</taxon>
        <taxon>Burkholderia</taxon>
        <taxon>pseudomallei group</taxon>
    </lineage>
</organism>
<dbReference type="InterPro" id="IPR007801">
    <property type="entry name" value="MbnB/TglH/ChrH"/>
</dbReference>
<dbReference type="EMBL" id="FXAN01000082">
    <property type="protein sequence ID" value="SMG01741.1"/>
    <property type="molecule type" value="Genomic_DNA"/>
</dbReference>
<dbReference type="Gene3D" id="3.20.20.150">
    <property type="entry name" value="Divalent-metal-dependent TIM barrel enzymes"/>
    <property type="match status" value="1"/>
</dbReference>
<gene>
    <name evidence="3" type="ORF">BSIN_4656</name>
</gene>
<dbReference type="RefSeq" id="WP_089341484.1">
    <property type="nucleotide sequence ID" value="NZ_FXAN01000082.1"/>
</dbReference>
<dbReference type="HAMAP" id="MF_00697">
    <property type="entry name" value="UPF0276"/>
    <property type="match status" value="1"/>
</dbReference>
<protein>
    <recommendedName>
        <fullName evidence="1">UPF0276 protein BSIN_4656</fullName>
    </recommendedName>
</protein>
<reference evidence="3 4" key="1">
    <citation type="submission" date="2017-04" db="EMBL/GenBank/DDBJ databases">
        <authorList>
            <person name="Afonso C.L."/>
            <person name="Miller P.J."/>
            <person name="Scott M.A."/>
            <person name="Spackman E."/>
            <person name="Goraichik I."/>
            <person name="Dimitrov K.M."/>
            <person name="Suarez D.L."/>
            <person name="Swayne D.E."/>
        </authorList>
    </citation>
    <scope>NUCLEOTIDE SEQUENCE [LARGE SCALE GENOMIC DNA]</scope>
    <source>
        <strain evidence="3">LMG 28154</strain>
    </source>
</reference>
<evidence type="ECO:0000256" key="1">
    <source>
        <dbReference type="HAMAP-Rule" id="MF_00697"/>
    </source>
</evidence>
<feature type="compositionally biased region" description="Polar residues" evidence="2">
    <location>
        <begin position="1"/>
        <end position="10"/>
    </location>
</feature>
<sequence>MNAFTRSAATDASGRPRRAVPGAAGLVGTSFKHEHLAAILEDGPQDAFFEVHAENYMGAGGPPHRALNAIRERYPISLHGVCMSIGGSDGLDAGHLARFSELVARYEPALVSEHLAWSSHGGTFFNDLLPLPYTKATLDTVCEHIDQVQEAIKRPMLLENPSTYVAFASSTMIETEFIRAVAQRTGCALLLDINNVFVSATNHGYPARAYLADFPLEYVGEIHLAGHSEQYVGHAPLLIDSHDRAVADPVWALYRDVIARTGPMPTLIEWDSQLPAWAELRAQALAARRIVLEHEARYARESDLSHRERTGHEV</sequence>
<name>A0A238H8F6_9BURK</name>
<dbReference type="PANTHER" id="PTHR42194:SF1">
    <property type="entry name" value="UPF0276 PROTEIN HI_1600"/>
    <property type="match status" value="1"/>
</dbReference>
<accession>A0A238H8F6</accession>
<dbReference type="Proteomes" id="UP000198460">
    <property type="component" value="Unassembled WGS sequence"/>
</dbReference>
<comment type="similarity">
    <text evidence="1">Belongs to the UPF0276 family.</text>
</comment>
<dbReference type="Pfam" id="PF05114">
    <property type="entry name" value="MbnB_TglH_ChrH"/>
    <property type="match status" value="1"/>
</dbReference>
<dbReference type="AlphaFoldDB" id="A0A238H8F6"/>
<evidence type="ECO:0000313" key="4">
    <source>
        <dbReference type="Proteomes" id="UP000198460"/>
    </source>
</evidence>
<evidence type="ECO:0000256" key="2">
    <source>
        <dbReference type="SAM" id="MobiDB-lite"/>
    </source>
</evidence>